<dbReference type="PANTHER" id="PTHR23404">
    <property type="entry name" value="MOLYBDOPTERIN SYNTHASE RELATED"/>
    <property type="match status" value="1"/>
</dbReference>
<dbReference type="Gene3D" id="3.90.1170.40">
    <property type="entry name" value="Molybdopterin biosynthesis MoaE subunit"/>
    <property type="match status" value="1"/>
</dbReference>
<gene>
    <name evidence="1" type="ORF">LCGC14_0020680</name>
</gene>
<evidence type="ECO:0000313" key="1">
    <source>
        <dbReference type="EMBL" id="KKO10588.1"/>
    </source>
</evidence>
<dbReference type="AlphaFoldDB" id="A0A0F9WDS6"/>
<sequence length="160" mass="17792">MATMIRVDVQPQDFDLATEYASVRDKADNPGAVTIFSGLVRELQDSGSAEQSLTLEHYPGMTEKALQDIAEQAADRWPLSVCRIIHRVGTLQPGDQIVLVATASSHREAAFEAAHFIMDYLKTSAPFWKKQVTGTQNFWVDSRTSDHEAAARWQNKQGAE</sequence>
<dbReference type="InterPro" id="IPR003448">
    <property type="entry name" value="Mopterin_biosynth_MoaE"/>
</dbReference>
<dbReference type="EMBL" id="LAZR01000004">
    <property type="protein sequence ID" value="KKO10588.1"/>
    <property type="molecule type" value="Genomic_DNA"/>
</dbReference>
<reference evidence="1" key="1">
    <citation type="journal article" date="2015" name="Nature">
        <title>Complex archaea that bridge the gap between prokaryotes and eukaryotes.</title>
        <authorList>
            <person name="Spang A."/>
            <person name="Saw J.H."/>
            <person name="Jorgensen S.L."/>
            <person name="Zaremba-Niedzwiedzka K."/>
            <person name="Martijn J."/>
            <person name="Lind A.E."/>
            <person name="van Eijk R."/>
            <person name="Schleper C."/>
            <person name="Guy L."/>
            <person name="Ettema T.J."/>
        </authorList>
    </citation>
    <scope>NUCLEOTIDE SEQUENCE</scope>
</reference>
<dbReference type="Pfam" id="PF02391">
    <property type="entry name" value="MoaE"/>
    <property type="match status" value="1"/>
</dbReference>
<dbReference type="InterPro" id="IPR036563">
    <property type="entry name" value="MoaE_sf"/>
</dbReference>
<dbReference type="CDD" id="cd00756">
    <property type="entry name" value="MoaE"/>
    <property type="match status" value="1"/>
</dbReference>
<comment type="caution">
    <text evidence="1">The sequence shown here is derived from an EMBL/GenBank/DDBJ whole genome shotgun (WGS) entry which is preliminary data.</text>
</comment>
<protein>
    <submittedName>
        <fullName evidence="1">Uncharacterized protein</fullName>
    </submittedName>
</protein>
<proteinExistence type="predicted"/>
<accession>A0A0F9WDS6</accession>
<dbReference type="NCBIfam" id="NF007959">
    <property type="entry name" value="PRK10678.1"/>
    <property type="match status" value="1"/>
</dbReference>
<dbReference type="SUPFAM" id="SSF54690">
    <property type="entry name" value="Molybdopterin synthase subunit MoaE"/>
    <property type="match status" value="1"/>
</dbReference>
<name>A0A0F9WDS6_9ZZZZ</name>
<organism evidence="1">
    <name type="scientific">marine sediment metagenome</name>
    <dbReference type="NCBI Taxonomy" id="412755"/>
    <lineage>
        <taxon>unclassified sequences</taxon>
        <taxon>metagenomes</taxon>
        <taxon>ecological metagenomes</taxon>
    </lineage>
</organism>
<dbReference type="GO" id="GO:0006777">
    <property type="term" value="P:Mo-molybdopterin cofactor biosynthetic process"/>
    <property type="evidence" value="ECO:0007669"/>
    <property type="project" value="InterPro"/>
</dbReference>